<dbReference type="InterPro" id="IPR002562">
    <property type="entry name" value="3'-5'_exonuclease_dom"/>
</dbReference>
<evidence type="ECO:0000256" key="7">
    <source>
        <dbReference type="ARBA" id="ARBA00022833"/>
    </source>
</evidence>
<feature type="region of interest" description="Disordered" evidence="9">
    <location>
        <begin position="184"/>
        <end position="254"/>
    </location>
</feature>
<feature type="region of interest" description="Disordered" evidence="9">
    <location>
        <begin position="976"/>
        <end position="1033"/>
    </location>
</feature>
<dbReference type="GO" id="GO:0005829">
    <property type="term" value="C:cytosol"/>
    <property type="evidence" value="ECO:0007669"/>
    <property type="project" value="TreeGrafter"/>
</dbReference>
<dbReference type="Pfam" id="PF01979">
    <property type="entry name" value="Amidohydro_1"/>
    <property type="match status" value="1"/>
</dbReference>
<dbReference type="EMBL" id="JAEHOE010000025">
    <property type="protein sequence ID" value="KAG2495263.1"/>
    <property type="molecule type" value="Genomic_DNA"/>
</dbReference>
<evidence type="ECO:0000256" key="2">
    <source>
        <dbReference type="ARBA" id="ARBA00004984"/>
    </source>
</evidence>
<dbReference type="SUPFAM" id="SSF47819">
    <property type="entry name" value="HRDC-like"/>
    <property type="match status" value="1"/>
</dbReference>
<comment type="catalytic activity">
    <reaction evidence="8">
        <text>guanine + H2O + H(+) = xanthine + NH4(+)</text>
        <dbReference type="Rhea" id="RHEA:14665"/>
        <dbReference type="ChEBI" id="CHEBI:15377"/>
        <dbReference type="ChEBI" id="CHEBI:15378"/>
        <dbReference type="ChEBI" id="CHEBI:16235"/>
        <dbReference type="ChEBI" id="CHEBI:17712"/>
        <dbReference type="ChEBI" id="CHEBI:28938"/>
        <dbReference type="EC" id="3.5.4.3"/>
    </reaction>
</comment>
<feature type="region of interest" description="Disordered" evidence="9">
    <location>
        <begin position="1"/>
        <end position="25"/>
    </location>
</feature>
<dbReference type="InterPro" id="IPR044876">
    <property type="entry name" value="HRDC_dom_sf"/>
</dbReference>
<keyword evidence="10" id="KW-0472">Membrane</keyword>
<comment type="caution">
    <text evidence="12">The sequence shown here is derived from an EMBL/GenBank/DDBJ whole genome shotgun (WGS) entry which is preliminary data.</text>
</comment>
<evidence type="ECO:0000256" key="1">
    <source>
        <dbReference type="ARBA" id="ARBA00001947"/>
    </source>
</evidence>
<dbReference type="GO" id="GO:0003676">
    <property type="term" value="F:nucleic acid binding"/>
    <property type="evidence" value="ECO:0007669"/>
    <property type="project" value="InterPro"/>
</dbReference>
<gene>
    <name evidence="12" type="ORF">HYH03_006536</name>
</gene>
<dbReference type="InterPro" id="IPR032466">
    <property type="entry name" value="Metal_Hydrolase"/>
</dbReference>
<feature type="domain" description="3'-5' exonuclease" evidence="11">
    <location>
        <begin position="272"/>
        <end position="490"/>
    </location>
</feature>
<keyword evidence="10" id="KW-1133">Transmembrane helix</keyword>
<dbReference type="GO" id="GO:0000166">
    <property type="term" value="F:nucleotide binding"/>
    <property type="evidence" value="ECO:0007669"/>
    <property type="project" value="InterPro"/>
</dbReference>
<evidence type="ECO:0000256" key="3">
    <source>
        <dbReference type="ARBA" id="ARBA00006745"/>
    </source>
</evidence>
<dbReference type="OrthoDB" id="194468at2759"/>
<feature type="compositionally biased region" description="Gly residues" evidence="9">
    <location>
        <begin position="229"/>
        <end position="244"/>
    </location>
</feature>
<feature type="compositionally biased region" description="Low complexity" evidence="9">
    <location>
        <begin position="1146"/>
        <end position="1158"/>
    </location>
</feature>
<evidence type="ECO:0000313" key="13">
    <source>
        <dbReference type="Proteomes" id="UP000612055"/>
    </source>
</evidence>
<evidence type="ECO:0000256" key="9">
    <source>
        <dbReference type="SAM" id="MobiDB-lite"/>
    </source>
</evidence>
<comment type="similarity">
    <text evidence="3">Belongs to the metallo-dependent hydrolases superfamily. ATZ/TRZ family.</text>
</comment>
<keyword evidence="5" id="KW-0479">Metal-binding</keyword>
<name>A0A835Y5U5_9CHLO</name>
<feature type="compositionally biased region" description="Low complexity" evidence="9">
    <location>
        <begin position="211"/>
        <end position="228"/>
    </location>
</feature>
<dbReference type="Pfam" id="PF00570">
    <property type="entry name" value="HRDC"/>
    <property type="match status" value="1"/>
</dbReference>
<dbReference type="PANTHER" id="PTHR11271">
    <property type="entry name" value="GUANINE DEAMINASE"/>
    <property type="match status" value="1"/>
</dbReference>
<protein>
    <recommendedName>
        <fullName evidence="4">guanine deaminase</fullName>
        <ecNumber evidence="4">3.5.4.3</ecNumber>
    </recommendedName>
</protein>
<dbReference type="Gene3D" id="3.20.20.140">
    <property type="entry name" value="Metal-dependent hydrolases"/>
    <property type="match status" value="1"/>
</dbReference>
<feature type="compositionally biased region" description="Low complexity" evidence="9">
    <location>
        <begin position="245"/>
        <end position="254"/>
    </location>
</feature>
<feature type="compositionally biased region" description="Gly residues" evidence="9">
    <location>
        <begin position="542"/>
        <end position="552"/>
    </location>
</feature>
<keyword evidence="10" id="KW-0812">Transmembrane</keyword>
<keyword evidence="13" id="KW-1185">Reference proteome</keyword>
<feature type="region of interest" description="Disordered" evidence="9">
    <location>
        <begin position="530"/>
        <end position="560"/>
    </location>
</feature>
<feature type="compositionally biased region" description="Gly residues" evidence="9">
    <location>
        <begin position="768"/>
        <end position="780"/>
    </location>
</feature>
<keyword evidence="7" id="KW-0862">Zinc</keyword>
<feature type="region of interest" description="Disordered" evidence="9">
    <location>
        <begin position="58"/>
        <end position="146"/>
    </location>
</feature>
<feature type="compositionally biased region" description="Basic and acidic residues" evidence="9">
    <location>
        <begin position="1777"/>
        <end position="1794"/>
    </location>
</feature>
<evidence type="ECO:0000256" key="6">
    <source>
        <dbReference type="ARBA" id="ARBA00022801"/>
    </source>
</evidence>
<evidence type="ECO:0000256" key="10">
    <source>
        <dbReference type="SAM" id="Phobius"/>
    </source>
</evidence>
<organism evidence="12 13">
    <name type="scientific">Edaphochlamys debaryana</name>
    <dbReference type="NCBI Taxonomy" id="47281"/>
    <lineage>
        <taxon>Eukaryota</taxon>
        <taxon>Viridiplantae</taxon>
        <taxon>Chlorophyta</taxon>
        <taxon>core chlorophytes</taxon>
        <taxon>Chlorophyceae</taxon>
        <taxon>CS clade</taxon>
        <taxon>Chlamydomonadales</taxon>
        <taxon>Chlamydomonadales incertae sedis</taxon>
        <taxon>Edaphochlamys</taxon>
    </lineage>
</organism>
<keyword evidence="6" id="KW-0378">Hydrolase</keyword>
<dbReference type="Gene3D" id="1.10.150.80">
    <property type="entry name" value="HRDC domain"/>
    <property type="match status" value="1"/>
</dbReference>
<accession>A0A835Y5U5</accession>
<dbReference type="PANTHER" id="PTHR11271:SF6">
    <property type="entry name" value="GUANINE DEAMINASE"/>
    <property type="match status" value="1"/>
</dbReference>
<dbReference type="Pfam" id="PF01612">
    <property type="entry name" value="DNA_pol_A_exo1"/>
    <property type="match status" value="1"/>
</dbReference>
<feature type="region of interest" description="Disordered" evidence="9">
    <location>
        <begin position="1101"/>
        <end position="1158"/>
    </location>
</feature>
<dbReference type="InterPro" id="IPR010997">
    <property type="entry name" value="HRDC-like_sf"/>
</dbReference>
<evidence type="ECO:0000256" key="4">
    <source>
        <dbReference type="ARBA" id="ARBA00012781"/>
    </source>
</evidence>
<feature type="compositionally biased region" description="Basic and acidic residues" evidence="9">
    <location>
        <begin position="1"/>
        <end position="13"/>
    </location>
</feature>
<feature type="region of interest" description="Disordered" evidence="9">
    <location>
        <begin position="762"/>
        <end position="784"/>
    </location>
</feature>
<dbReference type="SUPFAM" id="SSF51556">
    <property type="entry name" value="Metallo-dependent hydrolases"/>
    <property type="match status" value="1"/>
</dbReference>
<evidence type="ECO:0000256" key="8">
    <source>
        <dbReference type="ARBA" id="ARBA00051148"/>
    </source>
</evidence>
<evidence type="ECO:0000313" key="12">
    <source>
        <dbReference type="EMBL" id="KAG2495263.1"/>
    </source>
</evidence>
<feature type="compositionally biased region" description="Pro residues" evidence="9">
    <location>
        <begin position="184"/>
        <end position="208"/>
    </location>
</feature>
<proteinExistence type="inferred from homology"/>
<dbReference type="UniPathway" id="UPA00603">
    <property type="reaction ID" value="UER00660"/>
</dbReference>
<dbReference type="InterPro" id="IPR011059">
    <property type="entry name" value="Metal-dep_hydrolase_composite"/>
</dbReference>
<comment type="pathway">
    <text evidence="2">Purine metabolism; guanine degradation; xanthine from guanine: step 1/1.</text>
</comment>
<dbReference type="InterPro" id="IPR014311">
    <property type="entry name" value="Guanine_deaminase"/>
</dbReference>
<dbReference type="SMART" id="SM00474">
    <property type="entry name" value="35EXOc"/>
    <property type="match status" value="1"/>
</dbReference>
<feature type="transmembrane region" description="Helical" evidence="10">
    <location>
        <begin position="27"/>
        <end position="49"/>
    </location>
</feature>
<dbReference type="InterPro" id="IPR051607">
    <property type="entry name" value="Metallo-dep_hydrolases"/>
</dbReference>
<dbReference type="NCBIfam" id="TIGR02967">
    <property type="entry name" value="guan_deamin"/>
    <property type="match status" value="1"/>
</dbReference>
<dbReference type="Proteomes" id="UP000612055">
    <property type="component" value="Unassembled WGS sequence"/>
</dbReference>
<feature type="compositionally biased region" description="Gly residues" evidence="9">
    <location>
        <begin position="1256"/>
        <end position="1267"/>
    </location>
</feature>
<feature type="compositionally biased region" description="Low complexity" evidence="9">
    <location>
        <begin position="1107"/>
        <end position="1125"/>
    </location>
</feature>
<feature type="region of interest" description="Disordered" evidence="9">
    <location>
        <begin position="1248"/>
        <end position="1280"/>
    </location>
</feature>
<dbReference type="InterPro" id="IPR006680">
    <property type="entry name" value="Amidohydro-rel"/>
</dbReference>
<dbReference type="SUPFAM" id="SSF51338">
    <property type="entry name" value="Composite domain of metallo-dependent hydrolases"/>
    <property type="match status" value="2"/>
</dbReference>
<reference evidence="12" key="1">
    <citation type="journal article" date="2020" name="bioRxiv">
        <title>Comparative genomics of Chlamydomonas.</title>
        <authorList>
            <person name="Craig R.J."/>
            <person name="Hasan A.R."/>
            <person name="Ness R.W."/>
            <person name="Keightley P.D."/>
        </authorList>
    </citation>
    <scope>NUCLEOTIDE SEQUENCE</scope>
    <source>
        <strain evidence="12">CCAP 11/70</strain>
    </source>
</reference>
<dbReference type="GO" id="GO:0008892">
    <property type="term" value="F:guanine deaminase activity"/>
    <property type="evidence" value="ECO:0007669"/>
    <property type="project" value="UniProtKB-EC"/>
</dbReference>
<dbReference type="SUPFAM" id="SSF53098">
    <property type="entry name" value="Ribonuclease H-like"/>
    <property type="match status" value="1"/>
</dbReference>
<feature type="region of interest" description="Disordered" evidence="9">
    <location>
        <begin position="1753"/>
        <end position="1794"/>
    </location>
</feature>
<comment type="cofactor">
    <cofactor evidence="1">
        <name>Zn(2+)</name>
        <dbReference type="ChEBI" id="CHEBI:29105"/>
    </cofactor>
</comment>
<feature type="compositionally biased region" description="Gly residues" evidence="9">
    <location>
        <begin position="997"/>
        <end position="1008"/>
    </location>
</feature>
<dbReference type="GO" id="GO:0008270">
    <property type="term" value="F:zinc ion binding"/>
    <property type="evidence" value="ECO:0007669"/>
    <property type="project" value="InterPro"/>
</dbReference>
<dbReference type="InterPro" id="IPR002121">
    <property type="entry name" value="HRDC_dom"/>
</dbReference>
<dbReference type="InterPro" id="IPR012337">
    <property type="entry name" value="RNaseH-like_sf"/>
</dbReference>
<evidence type="ECO:0000259" key="11">
    <source>
        <dbReference type="SMART" id="SM00474"/>
    </source>
</evidence>
<evidence type="ECO:0000256" key="5">
    <source>
        <dbReference type="ARBA" id="ARBA00022723"/>
    </source>
</evidence>
<dbReference type="InterPro" id="IPR036397">
    <property type="entry name" value="RNaseH_sf"/>
</dbReference>
<dbReference type="FunFam" id="3.20.20.140:FF:000022">
    <property type="entry name" value="Guanine deaminase"/>
    <property type="match status" value="1"/>
</dbReference>
<dbReference type="Gene3D" id="3.30.420.10">
    <property type="entry name" value="Ribonuclease H-like superfamily/Ribonuclease H"/>
    <property type="match status" value="1"/>
</dbReference>
<sequence>MRDAEANSGEQKDPAPGPRRAPAEHRALLATITAAAAASALSAAALAWLTKALGRRWSRGWRSPSGPAHAVGWRPFADPSDRPFPHLPPNSARPDTAPAGAASRAVDGPSCSPASTGSSDAGPGPLAGSGGIDSRATPGAGGGGGAGVASGTGTGAGAGAGLTHPYLPAIHALMAATSCAVPAQPPPLPPPPPPPGPPGPWPPPPPELTTPALVVASPPEPPAASRAAGGLGPGPGGVQTGAGVGPARAPAGPVEARSVTVLGTDVTWRCSVRFVSSPEELYALGRRLRGERQIGLDTEASPLASFHGRLCLLQLAAAGPCVEEGGPQAEGSEAKARAGAGVGELTQHGGSRGPASGPAWRCEAWLVDPLALGAHIGPALGPVLSDPAVIKVVHGGANDVAWLQRDFRVYPVGLWDTEKAAQLLGYESRSLAALLARHCGPGGAAAAAGKAAGQRADWRRRPLPPPLLQYAVSDVWYLPYLADVLRRELAAAGPSLPRPPLALPPPPPAGAAATADAFVEVPLVIMQAVTAGDGGGGDDADGGGGSSGGGGTVRPVPTPLGHAALRSHQLSLSLYRKPLSDAAATAATAAAAAGGGGGGSAASLSAGTATAAALGILRKHFSASNGAAAFAAADGAAAAAAATAAGTGEAAAAAADSVFALCRWRDAAARRLDVGPAAVLPDAAVAALAAARPPPRDAAALLRLAAAAVAEVNRALADEPYAVQYDSCPAVLREAAGSLVRLLAAAAAGRLPIWGHTGPGGAASAAAPGGGGGSGGGGAGKCARNDPAAAAERRRWLIEKFSAKGRVYENCRMLSRDGALLCFCDTRKIAWYLARGLAVQVCEEPPTIQLLFEHTTTDQQLGADDFYTQSKANRCVGCGEADHYLRYRVLPACYRRAAPPALKSHRSHDVVLLCIDCHERAQKAAERLKRQVAVDYGVPLLPPRTAAAAAATPAVATAAAAAAATPAAVTAAAAASGPDAADGGEGGALTGADLARGGSGGEGGGGDSEGSADVGEVGGGGEGEEEGLPGGVHPSAARRAALALQRNGKQMPAERVRQLESVIKAALGRDPAAEPPGLREGDLEAALLAGLGRRGRGRFLKSLQHKQQQQQGQQQGQGQGQPQDQSTPQPNCAGADAAETEPAEAPPQGAAAPAEGSAAGPAAATAAAGAGVGPAAPAFLDRWLDSGHQWHGERVVAAALRRGGEGELQELIRRFRAAFVEAVRPRFLPPAWGVDHAARRDFGPYSVYSGGRRGGKGGGGGGAGGEGPGEEGGEGQGPEAGDAVTMAAAGTFAFRGTFFHTPTYGQLEALRDKVVVVQDGRIARIADGEQEHAVAREFGLREVRRLQDGQYFVPGFIDTHVHAPQYKFTGTGTDVPLMDWLKKYTFPAECSFQDLDAASHRYALLVKRFLANGTTTAMYYGSLHLAPNTVLVDTIERLGQRAVVGKVNMDRHSPDDYVEACADGLRDAEEFVKYTLGKKCSRIHPCITPRFIPTCTPELMKGLAELAKKYGTHIQSHISECCGEVNCVREMHPEYKSDAAVFEEMGLLTGRTVMAHGTLLSDDDIKHLASRGTAVSHCPLSNFFLGDACFKVNHAISLGLKVGLGTDVAGGISPSMLTAQRMAVVNSRCLRAHKLAVSGGTTVTPEMETDVITFKEALWLATVGGAQALDMGERVGQFKEGMEFDALLVDTGLGGTAGPFDVFEGETDEERFEKFINLGDDRNLLEVYVQGACVKRGDAFPLDPTKPACELLSAPTPAEPETAFLDLAHEGSSPAEDSPRPEPEGEPSAKRARV</sequence>
<dbReference type="Gene3D" id="2.30.40.10">
    <property type="entry name" value="Urease, subunit C, domain 1"/>
    <property type="match status" value="1"/>
</dbReference>
<dbReference type="GO" id="GO:0006147">
    <property type="term" value="P:guanine catabolic process"/>
    <property type="evidence" value="ECO:0007669"/>
    <property type="project" value="UniProtKB-UniPathway"/>
</dbReference>
<dbReference type="GO" id="GO:0008408">
    <property type="term" value="F:3'-5' exonuclease activity"/>
    <property type="evidence" value="ECO:0007669"/>
    <property type="project" value="InterPro"/>
</dbReference>
<dbReference type="EC" id="3.5.4.3" evidence="4"/>